<dbReference type="FunFam" id="2.40.70.10:FF:000034">
    <property type="entry name" value="Aspartyl protease family protein"/>
    <property type="match status" value="1"/>
</dbReference>
<evidence type="ECO:0000256" key="3">
    <source>
        <dbReference type="ARBA" id="ARBA00022750"/>
    </source>
</evidence>
<feature type="active site" evidence="6">
    <location>
        <position position="386"/>
    </location>
</feature>
<comment type="caution">
    <text evidence="10">The sequence shown here is derived from an EMBL/GenBank/DDBJ whole genome shotgun (WGS) entry which is preliminary data.</text>
</comment>
<comment type="similarity">
    <text evidence="1">Belongs to the peptidase A1 family.</text>
</comment>
<dbReference type="InterPro" id="IPR033121">
    <property type="entry name" value="PEPTIDASE_A1"/>
</dbReference>
<evidence type="ECO:0000256" key="8">
    <source>
        <dbReference type="SAM" id="SignalP"/>
    </source>
</evidence>
<dbReference type="EMBL" id="CAJGYO010000004">
    <property type="protein sequence ID" value="CAD6223166.1"/>
    <property type="molecule type" value="Genomic_DNA"/>
</dbReference>
<feature type="signal peptide" evidence="8">
    <location>
        <begin position="1"/>
        <end position="23"/>
    </location>
</feature>
<organism evidence="10 11">
    <name type="scientific">Miscanthus lutarioriparius</name>
    <dbReference type="NCBI Taxonomy" id="422564"/>
    <lineage>
        <taxon>Eukaryota</taxon>
        <taxon>Viridiplantae</taxon>
        <taxon>Streptophyta</taxon>
        <taxon>Embryophyta</taxon>
        <taxon>Tracheophyta</taxon>
        <taxon>Spermatophyta</taxon>
        <taxon>Magnoliopsida</taxon>
        <taxon>Liliopsida</taxon>
        <taxon>Poales</taxon>
        <taxon>Poaceae</taxon>
        <taxon>PACMAD clade</taxon>
        <taxon>Panicoideae</taxon>
        <taxon>Andropogonodae</taxon>
        <taxon>Andropogoneae</taxon>
        <taxon>Saccharinae</taxon>
        <taxon>Miscanthus</taxon>
    </lineage>
</organism>
<dbReference type="PRINTS" id="PR00792">
    <property type="entry name" value="PEPSIN"/>
</dbReference>
<dbReference type="InterPro" id="IPR021109">
    <property type="entry name" value="Peptidase_aspartic_dom_sf"/>
</dbReference>
<dbReference type="SUPFAM" id="SSF50630">
    <property type="entry name" value="Acid proteases"/>
    <property type="match status" value="1"/>
</dbReference>
<evidence type="ECO:0000256" key="1">
    <source>
        <dbReference type="ARBA" id="ARBA00007447"/>
    </source>
</evidence>
<evidence type="ECO:0000256" key="2">
    <source>
        <dbReference type="ARBA" id="ARBA00022670"/>
    </source>
</evidence>
<proteinExistence type="inferred from homology"/>
<evidence type="ECO:0000259" key="9">
    <source>
        <dbReference type="PROSITE" id="PS51767"/>
    </source>
</evidence>
<reference evidence="10" key="1">
    <citation type="submission" date="2020-10" db="EMBL/GenBank/DDBJ databases">
        <authorList>
            <person name="Han B."/>
            <person name="Lu T."/>
            <person name="Zhao Q."/>
            <person name="Huang X."/>
            <person name="Zhao Y."/>
        </authorList>
    </citation>
    <scope>NUCLEOTIDE SEQUENCE</scope>
</reference>
<dbReference type="OrthoDB" id="1294322at2759"/>
<keyword evidence="3" id="KW-0064">Aspartyl protease</keyword>
<keyword evidence="11" id="KW-1185">Reference proteome</keyword>
<keyword evidence="8" id="KW-0732">Signal</keyword>
<accession>A0A811N8D3</accession>
<keyword evidence="4" id="KW-0378">Hydrolase</keyword>
<keyword evidence="2" id="KW-0645">Protease</keyword>
<dbReference type="GO" id="GO:0006508">
    <property type="term" value="P:proteolysis"/>
    <property type="evidence" value="ECO:0007669"/>
    <property type="project" value="UniProtKB-KW"/>
</dbReference>
<sequence length="510" mass="55033">MAQLAVRWLLLSLLLVVSPPVSASAGIVKLNSSSPLFGIELPAFNTAIAVTGCDSKLAAAEEAVDKQKPPSLKLHMNRRAAAAEGGRTRKESLLDLADKDAVRIETMHRRAVRSGGDRTPGSSSPRRALSERMVATVESGVAVGSGEYLMDVYVGTPPRRFRMIMDTGSDLNWLQCAPCLDCFEQLGPVFDPAASSSYRNVTCGDQRCGLVAPPEPPRACRRPGEDSCPYYYWYGDQSNTTGDLALESFTVNLTAPGASRRVEGVVFGCGHWNRGLFHGAAGLLGLGRGPLSFASQLRAVYGHTFSYCLVDHGSDVASKVVFGEDDALSLAAHPQLNYTAFAPASSPADTFYYVKLKGVLVGGELLNISSDTWGVGEGGSGGTIIDSGTTLSYFVEPAYQVIRQAFIDRMSRSYPLIPDFPVLSPCYNVSGVERPEVPELSLVFADGAVWDFPAENYFIRLEDGIMCLAVLGTPRTGMSIIGNFQQQNFHVVYDLQNNRLGFAPRWCAEV</sequence>
<dbReference type="PANTHER" id="PTHR47967">
    <property type="entry name" value="OS07G0603500 PROTEIN-RELATED"/>
    <property type="match status" value="1"/>
</dbReference>
<dbReference type="FunFam" id="2.40.70.10:FF:000053">
    <property type="entry name" value="Eukaryotic aspartyl protease family protein"/>
    <property type="match status" value="1"/>
</dbReference>
<evidence type="ECO:0000256" key="5">
    <source>
        <dbReference type="ARBA" id="ARBA00023180"/>
    </source>
</evidence>
<dbReference type="InterPro" id="IPR032861">
    <property type="entry name" value="TAXi_N"/>
</dbReference>
<evidence type="ECO:0000256" key="7">
    <source>
        <dbReference type="SAM" id="MobiDB-lite"/>
    </source>
</evidence>
<dbReference type="InterPro" id="IPR032799">
    <property type="entry name" value="TAXi_C"/>
</dbReference>
<evidence type="ECO:0000313" key="11">
    <source>
        <dbReference type="Proteomes" id="UP000604825"/>
    </source>
</evidence>
<protein>
    <recommendedName>
        <fullName evidence="9">Peptidase A1 domain-containing protein</fullName>
    </recommendedName>
</protein>
<dbReference type="Proteomes" id="UP000604825">
    <property type="component" value="Unassembled WGS sequence"/>
</dbReference>
<dbReference type="PROSITE" id="PS51767">
    <property type="entry name" value="PEPTIDASE_A1"/>
    <property type="match status" value="1"/>
</dbReference>
<evidence type="ECO:0000256" key="4">
    <source>
        <dbReference type="ARBA" id="ARBA00022801"/>
    </source>
</evidence>
<keyword evidence="5" id="KW-0325">Glycoprotein</keyword>
<dbReference type="Pfam" id="PF14543">
    <property type="entry name" value="TAXi_N"/>
    <property type="match status" value="1"/>
</dbReference>
<evidence type="ECO:0000313" key="10">
    <source>
        <dbReference type="EMBL" id="CAD6223166.1"/>
    </source>
</evidence>
<evidence type="ECO:0000256" key="6">
    <source>
        <dbReference type="PIRSR" id="PIRSR601461-1"/>
    </source>
</evidence>
<dbReference type="InterPro" id="IPR034161">
    <property type="entry name" value="Pepsin-like_plant"/>
</dbReference>
<gene>
    <name evidence="10" type="ORF">NCGR_LOCUS15595</name>
</gene>
<name>A0A811N8D3_9POAL</name>
<feature type="chain" id="PRO_5032688848" description="Peptidase A1 domain-containing protein" evidence="8">
    <location>
        <begin position="24"/>
        <end position="510"/>
    </location>
</feature>
<dbReference type="InterPro" id="IPR051708">
    <property type="entry name" value="Plant_Aspart_Prot_A1"/>
</dbReference>
<dbReference type="CDD" id="cd05476">
    <property type="entry name" value="pepsin_A_like_plant"/>
    <property type="match status" value="1"/>
</dbReference>
<dbReference type="Pfam" id="PF14541">
    <property type="entry name" value="TAXi_C"/>
    <property type="match status" value="1"/>
</dbReference>
<dbReference type="PANTHER" id="PTHR47967:SF28">
    <property type="entry name" value="ASPARTYL PROTEASE FAMILY PROTEIN 2-LIKE"/>
    <property type="match status" value="1"/>
</dbReference>
<dbReference type="Gene3D" id="2.40.70.10">
    <property type="entry name" value="Acid Proteases"/>
    <property type="match status" value="2"/>
</dbReference>
<feature type="domain" description="Peptidase A1" evidence="9">
    <location>
        <begin position="148"/>
        <end position="503"/>
    </location>
</feature>
<feature type="region of interest" description="Disordered" evidence="7">
    <location>
        <begin position="110"/>
        <end position="131"/>
    </location>
</feature>
<feature type="active site" evidence="6">
    <location>
        <position position="166"/>
    </location>
</feature>
<dbReference type="GO" id="GO:0004190">
    <property type="term" value="F:aspartic-type endopeptidase activity"/>
    <property type="evidence" value="ECO:0007669"/>
    <property type="project" value="UniProtKB-KW"/>
</dbReference>
<dbReference type="AlphaFoldDB" id="A0A811N8D3"/>
<dbReference type="InterPro" id="IPR001461">
    <property type="entry name" value="Aspartic_peptidase_A1"/>
</dbReference>